<keyword evidence="5" id="KW-0552">Olfaction</keyword>
<keyword evidence="7 10" id="KW-0472">Membrane</keyword>
<proteinExistence type="predicted"/>
<evidence type="ECO:0000256" key="8">
    <source>
        <dbReference type="ARBA" id="ARBA00023170"/>
    </source>
</evidence>
<dbReference type="AlphaFoldDB" id="A0ABD0Z1G4"/>
<keyword evidence="2" id="KW-1003">Cell membrane</keyword>
<reference evidence="11 12" key="1">
    <citation type="submission" date="2024-07" db="EMBL/GenBank/DDBJ databases">
        <title>Chromosome-level genome assembly of the water stick insect Ranatra chinensis (Heteroptera: Nepidae).</title>
        <authorList>
            <person name="Liu X."/>
        </authorList>
    </citation>
    <scope>NUCLEOTIDE SEQUENCE [LARGE SCALE GENOMIC DNA]</scope>
    <source>
        <strain evidence="11">Cailab_2021Rc</strain>
        <tissue evidence="11">Muscle</tissue>
    </source>
</reference>
<evidence type="ECO:0000256" key="9">
    <source>
        <dbReference type="ARBA" id="ARBA00023224"/>
    </source>
</evidence>
<dbReference type="Pfam" id="PF02949">
    <property type="entry name" value="7tm_6"/>
    <property type="match status" value="1"/>
</dbReference>
<keyword evidence="3" id="KW-0716">Sensory transduction</keyword>
<comment type="caution">
    <text evidence="11">The sequence shown here is derived from an EMBL/GenBank/DDBJ whole genome shotgun (WGS) entry which is preliminary data.</text>
</comment>
<evidence type="ECO:0000256" key="4">
    <source>
        <dbReference type="ARBA" id="ARBA00022692"/>
    </source>
</evidence>
<evidence type="ECO:0000256" key="7">
    <source>
        <dbReference type="ARBA" id="ARBA00023136"/>
    </source>
</evidence>
<feature type="transmembrane region" description="Helical" evidence="10">
    <location>
        <begin position="114"/>
        <end position="141"/>
    </location>
</feature>
<keyword evidence="12" id="KW-1185">Reference proteome</keyword>
<accession>A0ABD0Z1G4</accession>
<evidence type="ECO:0000256" key="5">
    <source>
        <dbReference type="ARBA" id="ARBA00022725"/>
    </source>
</evidence>
<dbReference type="PANTHER" id="PTHR21137:SF35">
    <property type="entry name" value="ODORANT RECEPTOR 19A-RELATED"/>
    <property type="match status" value="1"/>
</dbReference>
<keyword evidence="8" id="KW-0675">Receptor</keyword>
<evidence type="ECO:0000256" key="10">
    <source>
        <dbReference type="SAM" id="Phobius"/>
    </source>
</evidence>
<dbReference type="EMBL" id="JBFDAA010000005">
    <property type="protein sequence ID" value="KAL1132787.1"/>
    <property type="molecule type" value="Genomic_DNA"/>
</dbReference>
<evidence type="ECO:0000256" key="2">
    <source>
        <dbReference type="ARBA" id="ARBA00022475"/>
    </source>
</evidence>
<gene>
    <name evidence="11" type="ORF">AAG570_010739</name>
</gene>
<organism evidence="11 12">
    <name type="scientific">Ranatra chinensis</name>
    <dbReference type="NCBI Taxonomy" id="642074"/>
    <lineage>
        <taxon>Eukaryota</taxon>
        <taxon>Metazoa</taxon>
        <taxon>Ecdysozoa</taxon>
        <taxon>Arthropoda</taxon>
        <taxon>Hexapoda</taxon>
        <taxon>Insecta</taxon>
        <taxon>Pterygota</taxon>
        <taxon>Neoptera</taxon>
        <taxon>Paraneoptera</taxon>
        <taxon>Hemiptera</taxon>
        <taxon>Heteroptera</taxon>
        <taxon>Panheteroptera</taxon>
        <taxon>Nepomorpha</taxon>
        <taxon>Nepidae</taxon>
        <taxon>Ranatrinae</taxon>
        <taxon>Ranatra</taxon>
    </lineage>
</organism>
<dbReference type="Proteomes" id="UP001558652">
    <property type="component" value="Unassembled WGS sequence"/>
</dbReference>
<sequence length="231" mass="25415">MEDNMRALRWTKVLLSLSGMSGGDGAVLALWLGAGTALLALCLAEVVVRDTFASRLETLFLLAGCAHIYSKQVNLALKRGGVGRLVAALEAAHTRTLPQPPPLARADRAAVNMILCSGAAMSFVFLATFGVTLSSYCFLSLEEPKLPYPFWVPFDPRQSYLLAYACQLVMVPTYVSYFTFFSLLITVTMYISGQLTFLARGLRNLPSANPHNSEIKEALVYYIRIHNDVIR</sequence>
<keyword evidence="9" id="KW-0807">Transducer</keyword>
<evidence type="ECO:0000256" key="1">
    <source>
        <dbReference type="ARBA" id="ARBA00004651"/>
    </source>
</evidence>
<name>A0ABD0Z1G4_9HEMI</name>
<keyword evidence="6 10" id="KW-1133">Transmembrane helix</keyword>
<evidence type="ECO:0000256" key="3">
    <source>
        <dbReference type="ARBA" id="ARBA00022606"/>
    </source>
</evidence>
<dbReference type="GO" id="GO:0005886">
    <property type="term" value="C:plasma membrane"/>
    <property type="evidence" value="ECO:0007669"/>
    <property type="project" value="UniProtKB-SubCell"/>
</dbReference>
<keyword evidence="4 10" id="KW-0812">Transmembrane</keyword>
<comment type="subcellular location">
    <subcellularLocation>
        <location evidence="1">Cell membrane</location>
        <topology evidence="1">Multi-pass membrane protein</topology>
    </subcellularLocation>
</comment>
<dbReference type="GO" id="GO:0007165">
    <property type="term" value="P:signal transduction"/>
    <property type="evidence" value="ECO:0007669"/>
    <property type="project" value="UniProtKB-KW"/>
</dbReference>
<feature type="transmembrane region" description="Helical" evidence="10">
    <location>
        <begin position="26"/>
        <end position="48"/>
    </location>
</feature>
<evidence type="ECO:0000256" key="6">
    <source>
        <dbReference type="ARBA" id="ARBA00022989"/>
    </source>
</evidence>
<dbReference type="GO" id="GO:0007608">
    <property type="term" value="P:sensory perception of smell"/>
    <property type="evidence" value="ECO:0007669"/>
    <property type="project" value="UniProtKB-KW"/>
</dbReference>
<evidence type="ECO:0000313" key="12">
    <source>
        <dbReference type="Proteomes" id="UP001558652"/>
    </source>
</evidence>
<evidence type="ECO:0000313" key="11">
    <source>
        <dbReference type="EMBL" id="KAL1132787.1"/>
    </source>
</evidence>
<dbReference type="PANTHER" id="PTHR21137">
    <property type="entry name" value="ODORANT RECEPTOR"/>
    <property type="match status" value="1"/>
</dbReference>
<dbReference type="InterPro" id="IPR004117">
    <property type="entry name" value="7tm6_olfct_rcpt"/>
</dbReference>
<protein>
    <submittedName>
        <fullName evidence="11">Uncharacterized protein</fullName>
    </submittedName>
</protein>
<feature type="transmembrane region" description="Helical" evidence="10">
    <location>
        <begin position="161"/>
        <end position="191"/>
    </location>
</feature>